<protein>
    <submittedName>
        <fullName evidence="2">Uncharacterized protein</fullName>
    </submittedName>
</protein>
<dbReference type="Proteomes" id="UP000821837">
    <property type="component" value="Chromosome 11"/>
</dbReference>
<keyword evidence="3" id="KW-1185">Reference proteome</keyword>
<dbReference type="EMBL" id="JABSTV010001247">
    <property type="protein sequence ID" value="KAH7973286.1"/>
    <property type="molecule type" value="Genomic_DNA"/>
</dbReference>
<comment type="caution">
    <text evidence="2">The sequence shown here is derived from an EMBL/GenBank/DDBJ whole genome shotgun (WGS) entry which is preliminary data.</text>
</comment>
<proteinExistence type="predicted"/>
<dbReference type="AlphaFoldDB" id="A0A9D4QC25"/>
<gene>
    <name evidence="2" type="ORF">HPB52_023351</name>
</gene>
<name>A0A9D4QC25_RHISA</name>
<organism evidence="2 3">
    <name type="scientific">Rhipicephalus sanguineus</name>
    <name type="common">Brown dog tick</name>
    <name type="synonym">Ixodes sanguineus</name>
    <dbReference type="NCBI Taxonomy" id="34632"/>
    <lineage>
        <taxon>Eukaryota</taxon>
        <taxon>Metazoa</taxon>
        <taxon>Ecdysozoa</taxon>
        <taxon>Arthropoda</taxon>
        <taxon>Chelicerata</taxon>
        <taxon>Arachnida</taxon>
        <taxon>Acari</taxon>
        <taxon>Parasitiformes</taxon>
        <taxon>Ixodida</taxon>
        <taxon>Ixodoidea</taxon>
        <taxon>Ixodidae</taxon>
        <taxon>Rhipicephalinae</taxon>
        <taxon>Rhipicephalus</taxon>
        <taxon>Rhipicephalus</taxon>
    </lineage>
</organism>
<accession>A0A9D4QC25</accession>
<feature type="compositionally biased region" description="Polar residues" evidence="1">
    <location>
        <begin position="70"/>
        <end position="79"/>
    </location>
</feature>
<evidence type="ECO:0000256" key="1">
    <source>
        <dbReference type="SAM" id="MobiDB-lite"/>
    </source>
</evidence>
<sequence length="195" mass="21079">MAQLLALRTVLGILDDVRAPARPLAFFPRPAAQNTRTQGIRKPIPVCADHPRLLPSTRGALSGTHGFEPQPTSTGSSASKAVRTTGISQIDTIQPATNVPLAGTHVRQVTQRGSRPRVAEGLAYFADPGSPPPMGDSAVCEVPQLRQYRNSGTRRLDLRGQKDLLATCSSMYAQFPFSELLHERPVPPRSPRQVS</sequence>
<evidence type="ECO:0000313" key="2">
    <source>
        <dbReference type="EMBL" id="KAH7973286.1"/>
    </source>
</evidence>
<reference evidence="2" key="1">
    <citation type="journal article" date="2020" name="Cell">
        <title>Large-Scale Comparative Analyses of Tick Genomes Elucidate Their Genetic Diversity and Vector Capacities.</title>
        <authorList>
            <consortium name="Tick Genome and Microbiome Consortium (TIGMIC)"/>
            <person name="Jia N."/>
            <person name="Wang J."/>
            <person name="Shi W."/>
            <person name="Du L."/>
            <person name="Sun Y."/>
            <person name="Zhan W."/>
            <person name="Jiang J.F."/>
            <person name="Wang Q."/>
            <person name="Zhang B."/>
            <person name="Ji P."/>
            <person name="Bell-Sakyi L."/>
            <person name="Cui X.M."/>
            <person name="Yuan T.T."/>
            <person name="Jiang B.G."/>
            <person name="Yang W.F."/>
            <person name="Lam T.T."/>
            <person name="Chang Q.C."/>
            <person name="Ding S.J."/>
            <person name="Wang X.J."/>
            <person name="Zhu J.G."/>
            <person name="Ruan X.D."/>
            <person name="Zhao L."/>
            <person name="Wei J.T."/>
            <person name="Ye R.Z."/>
            <person name="Que T.C."/>
            <person name="Du C.H."/>
            <person name="Zhou Y.H."/>
            <person name="Cheng J.X."/>
            <person name="Dai P.F."/>
            <person name="Guo W.B."/>
            <person name="Han X.H."/>
            <person name="Huang E.J."/>
            <person name="Li L.F."/>
            <person name="Wei W."/>
            <person name="Gao Y.C."/>
            <person name="Liu J.Z."/>
            <person name="Shao H.Z."/>
            <person name="Wang X."/>
            <person name="Wang C.C."/>
            <person name="Yang T.C."/>
            <person name="Huo Q.B."/>
            <person name="Li W."/>
            <person name="Chen H.Y."/>
            <person name="Chen S.E."/>
            <person name="Zhou L.G."/>
            <person name="Ni X.B."/>
            <person name="Tian J.H."/>
            <person name="Sheng Y."/>
            <person name="Liu T."/>
            <person name="Pan Y.S."/>
            <person name="Xia L.Y."/>
            <person name="Li J."/>
            <person name="Zhao F."/>
            <person name="Cao W.C."/>
        </authorList>
    </citation>
    <scope>NUCLEOTIDE SEQUENCE</scope>
    <source>
        <strain evidence="2">Rsan-2018</strain>
    </source>
</reference>
<evidence type="ECO:0000313" key="3">
    <source>
        <dbReference type="Proteomes" id="UP000821837"/>
    </source>
</evidence>
<reference evidence="2" key="2">
    <citation type="submission" date="2021-09" db="EMBL/GenBank/DDBJ databases">
        <authorList>
            <person name="Jia N."/>
            <person name="Wang J."/>
            <person name="Shi W."/>
            <person name="Du L."/>
            <person name="Sun Y."/>
            <person name="Zhan W."/>
            <person name="Jiang J."/>
            <person name="Wang Q."/>
            <person name="Zhang B."/>
            <person name="Ji P."/>
            <person name="Sakyi L.B."/>
            <person name="Cui X."/>
            <person name="Yuan T."/>
            <person name="Jiang B."/>
            <person name="Yang W."/>
            <person name="Lam T.T.-Y."/>
            <person name="Chang Q."/>
            <person name="Ding S."/>
            <person name="Wang X."/>
            <person name="Zhu J."/>
            <person name="Ruan X."/>
            <person name="Zhao L."/>
            <person name="Wei J."/>
            <person name="Que T."/>
            <person name="Du C."/>
            <person name="Cheng J."/>
            <person name="Dai P."/>
            <person name="Han X."/>
            <person name="Huang E."/>
            <person name="Gao Y."/>
            <person name="Liu J."/>
            <person name="Shao H."/>
            <person name="Ye R."/>
            <person name="Li L."/>
            <person name="Wei W."/>
            <person name="Wang X."/>
            <person name="Wang C."/>
            <person name="Huo Q."/>
            <person name="Li W."/>
            <person name="Guo W."/>
            <person name="Chen H."/>
            <person name="Chen S."/>
            <person name="Zhou L."/>
            <person name="Zhou L."/>
            <person name="Ni X."/>
            <person name="Tian J."/>
            <person name="Zhou Y."/>
            <person name="Sheng Y."/>
            <person name="Liu T."/>
            <person name="Pan Y."/>
            <person name="Xia L."/>
            <person name="Li J."/>
            <person name="Zhao F."/>
            <person name="Cao W."/>
        </authorList>
    </citation>
    <scope>NUCLEOTIDE SEQUENCE</scope>
    <source>
        <strain evidence="2">Rsan-2018</strain>
        <tissue evidence="2">Larvae</tissue>
    </source>
</reference>
<feature type="region of interest" description="Disordered" evidence="1">
    <location>
        <begin position="57"/>
        <end position="80"/>
    </location>
</feature>